<feature type="transmembrane region" description="Helical" evidence="1">
    <location>
        <begin position="122"/>
        <end position="144"/>
    </location>
</feature>
<evidence type="ECO:0000313" key="3">
    <source>
        <dbReference type="RefSeq" id="XP_017860483.1"/>
    </source>
</evidence>
<feature type="transmembrane region" description="Helical" evidence="1">
    <location>
        <begin position="156"/>
        <end position="175"/>
    </location>
</feature>
<name>A0ABM1NZU7_DROAR</name>
<evidence type="ECO:0000313" key="2">
    <source>
        <dbReference type="Proteomes" id="UP000694904"/>
    </source>
</evidence>
<reference evidence="3" key="3">
    <citation type="submission" date="2025-08" db="UniProtKB">
        <authorList>
            <consortium name="RefSeq"/>
        </authorList>
    </citation>
    <scope>IDENTIFICATION</scope>
    <source>
        <tissue evidence="3">Whole organism</tissue>
    </source>
</reference>
<protein>
    <submittedName>
        <fullName evidence="3">Uncharacterized protein LOC108612093</fullName>
    </submittedName>
</protein>
<keyword evidence="2" id="KW-1185">Reference proteome</keyword>
<organism evidence="2 3">
    <name type="scientific">Drosophila arizonae</name>
    <name type="common">Fruit fly</name>
    <dbReference type="NCBI Taxonomy" id="7263"/>
    <lineage>
        <taxon>Eukaryota</taxon>
        <taxon>Metazoa</taxon>
        <taxon>Ecdysozoa</taxon>
        <taxon>Arthropoda</taxon>
        <taxon>Hexapoda</taxon>
        <taxon>Insecta</taxon>
        <taxon>Pterygota</taxon>
        <taxon>Neoptera</taxon>
        <taxon>Endopterygota</taxon>
        <taxon>Diptera</taxon>
        <taxon>Brachycera</taxon>
        <taxon>Muscomorpha</taxon>
        <taxon>Ephydroidea</taxon>
        <taxon>Drosophilidae</taxon>
        <taxon>Drosophila</taxon>
    </lineage>
</organism>
<accession>A0ABM1NZU7</accession>
<reference evidence="2" key="2">
    <citation type="journal article" date="2016" name="G3 (Bethesda)">
        <title>Genome Evolution in Three Species of Cactophilic Drosophila.</title>
        <authorList>
            <person name="Sanchez-Flores A."/>
            <person name="Penazola F."/>
            <person name="Carpinteyro-Ponce J."/>
            <person name="Nazario-Yepiz N."/>
            <person name="Abreu-Goodger C."/>
            <person name="Machado C.A."/>
            <person name="Markow T.A."/>
        </authorList>
    </citation>
    <scope>NUCLEOTIDE SEQUENCE [LARGE SCALE GENOMIC DNA]</scope>
</reference>
<feature type="transmembrane region" description="Helical" evidence="1">
    <location>
        <begin position="6"/>
        <end position="25"/>
    </location>
</feature>
<keyword evidence="1" id="KW-0472">Membrane</keyword>
<sequence length="189" mass="22004">MADVHEGIVAIIILLYQLCLYVRAINPIKREALMLVVHNIFMYYVINRFKHLAQASINFSGPVNTFYYVPFVYEEPATYIANEDMHLVLKSSTWQFLETLFRHHLALLLPFLLALLVPRCKLIYVSSLVILSNLALCLCFMYSMWKWLILSGLSQALYLVPIFFLGPVVQLLLMFRFTAHMLLNLWIVV</sequence>
<feature type="transmembrane region" description="Helical" evidence="1">
    <location>
        <begin position="100"/>
        <end position="117"/>
    </location>
</feature>
<dbReference type="RefSeq" id="XP_017860483.1">
    <property type="nucleotide sequence ID" value="XM_018004994.1"/>
</dbReference>
<gene>
    <name evidence="3" type="primary">LOC108612093</name>
</gene>
<dbReference type="GeneID" id="108612093"/>
<keyword evidence="1" id="KW-0812">Transmembrane</keyword>
<keyword evidence="1" id="KW-1133">Transmembrane helix</keyword>
<dbReference type="Proteomes" id="UP000694904">
    <property type="component" value="Chromosome 3"/>
</dbReference>
<proteinExistence type="predicted"/>
<reference evidence="2" key="1">
    <citation type="journal article" date="1997" name="Nucleic Acids Res.">
        <title>tRNAscan-SE: a program for improved detection of transfer RNA genes in genomic sequence.</title>
        <authorList>
            <person name="Lowe T.M."/>
            <person name="Eddy S.R."/>
        </authorList>
    </citation>
    <scope>NUCLEOTIDE SEQUENCE [LARGE SCALE GENOMIC DNA]</scope>
</reference>
<evidence type="ECO:0000256" key="1">
    <source>
        <dbReference type="SAM" id="Phobius"/>
    </source>
</evidence>